<keyword evidence="3" id="KW-1185">Reference proteome</keyword>
<reference evidence="1 3" key="1">
    <citation type="submission" date="2020-07" db="EMBL/GenBank/DDBJ databases">
        <title>Comparative genomics of pyrophilous fungi reveals a link between fire events and developmental genes.</title>
        <authorList>
            <consortium name="DOE Joint Genome Institute"/>
            <person name="Steindorff A.S."/>
            <person name="Carver A."/>
            <person name="Calhoun S."/>
            <person name="Stillman K."/>
            <person name="Liu H."/>
            <person name="Lipzen A."/>
            <person name="Pangilinan J."/>
            <person name="Labutti K."/>
            <person name="Bruns T.D."/>
            <person name="Grigoriev I.V."/>
        </authorList>
    </citation>
    <scope>NUCLEOTIDE SEQUENCE [LARGE SCALE GENOMIC DNA]</scope>
    <source>
        <strain evidence="1 3">CBS 144469</strain>
    </source>
</reference>
<proteinExistence type="predicted"/>
<accession>A0A8H6H6F3</accession>
<dbReference type="OrthoDB" id="3121124at2759"/>
<organism evidence="1 3">
    <name type="scientific">Ephemerocybe angulata</name>
    <dbReference type="NCBI Taxonomy" id="980116"/>
    <lineage>
        <taxon>Eukaryota</taxon>
        <taxon>Fungi</taxon>
        <taxon>Dikarya</taxon>
        <taxon>Basidiomycota</taxon>
        <taxon>Agaricomycotina</taxon>
        <taxon>Agaricomycetes</taxon>
        <taxon>Agaricomycetidae</taxon>
        <taxon>Agaricales</taxon>
        <taxon>Agaricineae</taxon>
        <taxon>Psathyrellaceae</taxon>
        <taxon>Ephemerocybe</taxon>
    </lineage>
</organism>
<name>A0A8H6H6F3_9AGAR</name>
<sequence>MSGCGQGLKAPVGTSASGVLMTSSLDSEEEADDGHARIQEPWPLSTQMKTVSPSISQNSLFHLCFEVDIPLEVLTVILQHWMDIRPESRPGIARLNRYLRKQFYLPHSARVHGGFQNYPDCTPTPTHFSVAAEEVSRFTEDVESFTNVFSPPSEGIAFGQLQNVEIILPMDADHLLALVRALAKLPGLQQLKITGAGESIDVDDYLRDVGLVIIHIRNMAVLCLNLTVEDEPEELPSYTKWHEPAFFNSLSALENLTVLKIRTGYALHPHRRGDDDQRTAGAIERARLTSQTHWHRRLIQYVPSLMQVHTHDSYLSFYETRDQYSEGARKLWYKTGGRWEQTLWHYPTPAGSKVFRRARVPPGRSTRKVAFDAWESDEEYASTDEYGWER</sequence>
<protein>
    <submittedName>
        <fullName evidence="1">Uncharacterized protein</fullName>
    </submittedName>
</protein>
<evidence type="ECO:0000313" key="1">
    <source>
        <dbReference type="EMBL" id="KAF6741313.1"/>
    </source>
</evidence>
<dbReference type="EMBL" id="JACGCI010000265">
    <property type="protein sequence ID" value="KAF6741313.1"/>
    <property type="molecule type" value="Genomic_DNA"/>
</dbReference>
<comment type="caution">
    <text evidence="1">The sequence shown here is derived from an EMBL/GenBank/DDBJ whole genome shotgun (WGS) entry which is preliminary data.</text>
</comment>
<gene>
    <name evidence="1" type="ORF">DFP72DRAFT_289549</name>
    <name evidence="2" type="ORF">DFP72DRAFT_571723</name>
</gene>
<evidence type="ECO:0000313" key="3">
    <source>
        <dbReference type="Proteomes" id="UP000521943"/>
    </source>
</evidence>
<dbReference type="Proteomes" id="UP000521943">
    <property type="component" value="Unassembled WGS sequence"/>
</dbReference>
<evidence type="ECO:0000313" key="2">
    <source>
        <dbReference type="EMBL" id="KAF6762915.1"/>
    </source>
</evidence>
<dbReference type="AlphaFoldDB" id="A0A8H6H6F3"/>
<dbReference type="EMBL" id="JACGCI010000007">
    <property type="protein sequence ID" value="KAF6762915.1"/>
    <property type="molecule type" value="Genomic_DNA"/>
</dbReference>